<dbReference type="InterPro" id="IPR058240">
    <property type="entry name" value="rSAM_sf"/>
</dbReference>
<dbReference type="Pfam" id="PF04055">
    <property type="entry name" value="Radical_SAM"/>
    <property type="match status" value="1"/>
</dbReference>
<dbReference type="PROSITE" id="PS01278">
    <property type="entry name" value="MTTASE_RADICAL"/>
    <property type="match status" value="1"/>
</dbReference>
<dbReference type="PROSITE" id="PS51449">
    <property type="entry name" value="MTTASE_N"/>
    <property type="match status" value="1"/>
</dbReference>
<dbReference type="Gene3D" id="3.40.50.12160">
    <property type="entry name" value="Methylthiotransferase, N-terminal domain"/>
    <property type="match status" value="1"/>
</dbReference>
<dbReference type="PROSITE" id="PS51918">
    <property type="entry name" value="RADICAL_SAM"/>
    <property type="match status" value="1"/>
</dbReference>
<evidence type="ECO:0000256" key="4">
    <source>
        <dbReference type="ARBA" id="ARBA00022691"/>
    </source>
</evidence>
<keyword evidence="7" id="KW-0411">Iron-sulfur</keyword>
<keyword evidence="5" id="KW-0479">Metal-binding</keyword>
<keyword evidence="2" id="KW-0004">4Fe-4S</keyword>
<reference evidence="10 11" key="1">
    <citation type="submission" date="2020-08" db="EMBL/GenBank/DDBJ databases">
        <title>Genomic Encyclopedia of Type Strains, Phase IV (KMG-IV): sequencing the most valuable type-strain genomes for metagenomic binning, comparative biology and taxonomic classification.</title>
        <authorList>
            <person name="Goeker M."/>
        </authorList>
    </citation>
    <scope>NUCLEOTIDE SEQUENCE [LARGE SCALE GENOMIC DNA]</scope>
    <source>
        <strain evidence="10 11">DSM 100694</strain>
    </source>
</reference>
<keyword evidence="4" id="KW-0949">S-adenosyl-L-methionine</keyword>
<evidence type="ECO:0000256" key="3">
    <source>
        <dbReference type="ARBA" id="ARBA00022679"/>
    </source>
</evidence>
<keyword evidence="3 10" id="KW-0808">Transferase</keyword>
<dbReference type="Proteomes" id="UP000585970">
    <property type="component" value="Unassembled WGS sequence"/>
</dbReference>
<evidence type="ECO:0000256" key="5">
    <source>
        <dbReference type="ARBA" id="ARBA00022723"/>
    </source>
</evidence>
<dbReference type="InterPro" id="IPR013848">
    <property type="entry name" value="Methylthiotransferase_N"/>
</dbReference>
<dbReference type="GO" id="GO:0035598">
    <property type="term" value="F:tRNA (N(6)-L-threonylcarbamoyladenosine(37)-C(2))-methylthiotransferase activity"/>
    <property type="evidence" value="ECO:0007669"/>
    <property type="project" value="UniProtKB-EC"/>
</dbReference>
<evidence type="ECO:0000256" key="1">
    <source>
        <dbReference type="ARBA" id="ARBA00001966"/>
    </source>
</evidence>
<dbReference type="NCBIfam" id="TIGR00089">
    <property type="entry name" value="MiaB/RimO family radical SAM methylthiotransferase"/>
    <property type="match status" value="1"/>
</dbReference>
<proteinExistence type="predicted"/>
<dbReference type="GO" id="GO:0051539">
    <property type="term" value="F:4 iron, 4 sulfur cluster binding"/>
    <property type="evidence" value="ECO:0007669"/>
    <property type="project" value="UniProtKB-KW"/>
</dbReference>
<dbReference type="InterPro" id="IPR006467">
    <property type="entry name" value="MiaB-like_bact"/>
</dbReference>
<comment type="caution">
    <text evidence="10">The sequence shown here is derived from an EMBL/GenBank/DDBJ whole genome shotgun (WGS) entry which is preliminary data.</text>
</comment>
<dbReference type="PANTHER" id="PTHR11918">
    <property type="entry name" value="RADICAL SAM PROTEINS"/>
    <property type="match status" value="1"/>
</dbReference>
<sequence length="427" mass="47524">MAIEIVTFGCRLNSYESEIIRKESATSGLGQLKGGAIIFNTCAVTAEAVRQAKQAIRKARRKNPHARIIVTGCAAQTEAQNFSSMTEVDLVLGNENKLHAYSYRQLPDFGINHSEKVHINDIMEVRKIAPHMVSAMQKRTRAFVQVQNGCDHRCTFCIIPYGRGPSRSVPMGAVIEQIKKLIDEGIQEVVLTGVDLTSYGHDLPGKTNLGKLTSAILHHIPDLARLRLSSIDSIEADEEFINLLAYEKKIMPHLHLSLQAGDNMILKRMKRRHSREHAIQFCQELRAKRPAIVYGADLIAGFPTETEKMFQNSLALIKDCNLTHLHVFPFSPREGTPAARMPQINRKIVKIRAEKLRKAGEKAYQNHLANLQNSQQTILVEKDGIGRTEDYTLVQVKGAKAGTIIQALIIGHDSNKLIAVLPKLNAA</sequence>
<evidence type="ECO:0000256" key="6">
    <source>
        <dbReference type="ARBA" id="ARBA00023004"/>
    </source>
</evidence>
<dbReference type="SMART" id="SM00729">
    <property type="entry name" value="Elp3"/>
    <property type="match status" value="1"/>
</dbReference>
<organism evidence="10 11">
    <name type="scientific">Bartonella fuyuanensis</name>
    <dbReference type="NCBI Taxonomy" id="1460968"/>
    <lineage>
        <taxon>Bacteria</taxon>
        <taxon>Pseudomonadati</taxon>
        <taxon>Pseudomonadota</taxon>
        <taxon>Alphaproteobacteria</taxon>
        <taxon>Hyphomicrobiales</taxon>
        <taxon>Bartonellaceae</taxon>
        <taxon>Bartonella</taxon>
    </lineage>
</organism>
<dbReference type="InterPro" id="IPR023404">
    <property type="entry name" value="rSAM_horseshoe"/>
</dbReference>
<keyword evidence="11" id="KW-1185">Reference proteome</keyword>
<evidence type="ECO:0000313" key="10">
    <source>
        <dbReference type="EMBL" id="MBB4075873.1"/>
    </source>
</evidence>
<feature type="domain" description="MTTase N-terminal" evidence="8">
    <location>
        <begin position="1"/>
        <end position="107"/>
    </location>
</feature>
<dbReference type="Gene3D" id="3.80.30.20">
    <property type="entry name" value="tm_1862 like domain"/>
    <property type="match status" value="1"/>
</dbReference>
<evidence type="ECO:0000256" key="2">
    <source>
        <dbReference type="ARBA" id="ARBA00022485"/>
    </source>
</evidence>
<name>A0A840DW26_9HYPH</name>
<dbReference type="InterPro" id="IPR020612">
    <property type="entry name" value="Methylthiotransferase_CS"/>
</dbReference>
<keyword evidence="6" id="KW-0408">Iron</keyword>
<evidence type="ECO:0000313" key="11">
    <source>
        <dbReference type="Proteomes" id="UP000585970"/>
    </source>
</evidence>
<dbReference type="Pfam" id="PF00919">
    <property type="entry name" value="UPF0004"/>
    <property type="match status" value="1"/>
</dbReference>
<dbReference type="SFLD" id="SFLDS00029">
    <property type="entry name" value="Radical_SAM"/>
    <property type="match status" value="1"/>
</dbReference>
<evidence type="ECO:0000256" key="7">
    <source>
        <dbReference type="ARBA" id="ARBA00023014"/>
    </source>
</evidence>
<dbReference type="AlphaFoldDB" id="A0A840DW26"/>
<dbReference type="SFLD" id="SFLDG01082">
    <property type="entry name" value="B12-binding_domain_containing"/>
    <property type="match status" value="1"/>
</dbReference>
<dbReference type="PANTHER" id="PTHR11918:SF45">
    <property type="entry name" value="THREONYLCARBAMOYLADENOSINE TRNA METHYLTHIOTRANSFERASE"/>
    <property type="match status" value="1"/>
</dbReference>
<dbReference type="CDD" id="cd01335">
    <property type="entry name" value="Radical_SAM"/>
    <property type="match status" value="1"/>
</dbReference>
<evidence type="ECO:0000259" key="9">
    <source>
        <dbReference type="PROSITE" id="PS51918"/>
    </source>
</evidence>
<dbReference type="EC" id="2.8.4.5" evidence="10"/>
<protein>
    <submittedName>
        <fullName evidence="10">Threonylcarbamoyladenosine tRNA methylthiotransferase MtaB</fullName>
        <ecNumber evidence="10">2.8.4.5</ecNumber>
    </submittedName>
</protein>
<dbReference type="InterPro" id="IPR007197">
    <property type="entry name" value="rSAM"/>
</dbReference>
<evidence type="ECO:0000259" key="8">
    <source>
        <dbReference type="PROSITE" id="PS51449"/>
    </source>
</evidence>
<accession>A0A840DW26</accession>
<dbReference type="InterPro" id="IPR038135">
    <property type="entry name" value="Methylthiotransferase_N_sf"/>
</dbReference>
<dbReference type="InterPro" id="IPR005839">
    <property type="entry name" value="Methylthiotransferase"/>
</dbReference>
<dbReference type="EMBL" id="JACIFE010000001">
    <property type="protein sequence ID" value="MBB4075873.1"/>
    <property type="molecule type" value="Genomic_DNA"/>
</dbReference>
<dbReference type="InterPro" id="IPR006638">
    <property type="entry name" value="Elp3/MiaA/NifB-like_rSAM"/>
</dbReference>
<dbReference type="GO" id="GO:0046872">
    <property type="term" value="F:metal ion binding"/>
    <property type="evidence" value="ECO:0007669"/>
    <property type="project" value="UniProtKB-KW"/>
</dbReference>
<gene>
    <name evidence="10" type="ORF">GGR08_000154</name>
</gene>
<feature type="domain" description="Radical SAM core" evidence="9">
    <location>
        <begin position="136"/>
        <end position="366"/>
    </location>
</feature>
<dbReference type="NCBIfam" id="TIGR01579">
    <property type="entry name" value="MiaB-like-C"/>
    <property type="match status" value="1"/>
</dbReference>
<dbReference type="RefSeq" id="WP_183193502.1">
    <property type="nucleotide sequence ID" value="NZ_JACIFE010000001.1"/>
</dbReference>
<comment type="cofactor">
    <cofactor evidence="1">
        <name>[4Fe-4S] cluster</name>
        <dbReference type="ChEBI" id="CHEBI:49883"/>
    </cofactor>
</comment>
<dbReference type="SUPFAM" id="SSF102114">
    <property type="entry name" value="Radical SAM enzymes"/>
    <property type="match status" value="1"/>
</dbReference>